<dbReference type="Proteomes" id="UP001341281">
    <property type="component" value="Chromosome 05"/>
</dbReference>
<proteinExistence type="predicted"/>
<dbReference type="EMBL" id="CP144749">
    <property type="protein sequence ID" value="WVZ75121.1"/>
    <property type="molecule type" value="Genomic_DNA"/>
</dbReference>
<organism evidence="1 2">
    <name type="scientific">Paspalum notatum var. saurae</name>
    <dbReference type="NCBI Taxonomy" id="547442"/>
    <lineage>
        <taxon>Eukaryota</taxon>
        <taxon>Viridiplantae</taxon>
        <taxon>Streptophyta</taxon>
        <taxon>Embryophyta</taxon>
        <taxon>Tracheophyta</taxon>
        <taxon>Spermatophyta</taxon>
        <taxon>Magnoliopsida</taxon>
        <taxon>Liliopsida</taxon>
        <taxon>Poales</taxon>
        <taxon>Poaceae</taxon>
        <taxon>PACMAD clade</taxon>
        <taxon>Panicoideae</taxon>
        <taxon>Andropogonodae</taxon>
        <taxon>Paspaleae</taxon>
        <taxon>Paspalinae</taxon>
        <taxon>Paspalum</taxon>
    </lineage>
</organism>
<evidence type="ECO:0000313" key="1">
    <source>
        <dbReference type="EMBL" id="WVZ75121.1"/>
    </source>
</evidence>
<gene>
    <name evidence="1" type="ORF">U9M48_023208</name>
</gene>
<accession>A0AAQ3TL75</accession>
<protein>
    <submittedName>
        <fullName evidence="1">Uncharacterized protein</fullName>
    </submittedName>
</protein>
<name>A0AAQ3TL75_PASNO</name>
<keyword evidence="2" id="KW-1185">Reference proteome</keyword>
<sequence>MANPPPPIRIVSSLDDVATALQDLNINATAQFELLECKYRAKVALETSFNLMLDESIQRIDQELKPIEDSIAALRVLVRIPDKQIQHTGPALQQRNRGLVHCVYLCPLFPIEPEFEIAGHVGQRVPYQLAYGTQQERDDAAARDRRAQRALWETKLRIMEVRQSILKQQKFEMMARMRAEL</sequence>
<dbReference type="AlphaFoldDB" id="A0AAQ3TL75"/>
<evidence type="ECO:0000313" key="2">
    <source>
        <dbReference type="Proteomes" id="UP001341281"/>
    </source>
</evidence>
<reference evidence="1 2" key="1">
    <citation type="submission" date="2024-02" db="EMBL/GenBank/DDBJ databases">
        <title>High-quality chromosome-scale genome assembly of Pensacola bahiagrass (Paspalum notatum Flugge var. saurae).</title>
        <authorList>
            <person name="Vega J.M."/>
            <person name="Podio M."/>
            <person name="Orjuela J."/>
            <person name="Siena L.A."/>
            <person name="Pessino S.C."/>
            <person name="Combes M.C."/>
            <person name="Mariac C."/>
            <person name="Albertini E."/>
            <person name="Pupilli F."/>
            <person name="Ortiz J.P.A."/>
            <person name="Leblanc O."/>
        </authorList>
    </citation>
    <scope>NUCLEOTIDE SEQUENCE [LARGE SCALE GENOMIC DNA]</scope>
    <source>
        <strain evidence="1">R1</strain>
        <tissue evidence="1">Leaf</tissue>
    </source>
</reference>